<keyword evidence="1" id="KW-0175">Coiled coil</keyword>
<dbReference type="GO" id="GO:0032991">
    <property type="term" value="C:protein-containing complex"/>
    <property type="evidence" value="ECO:0007669"/>
    <property type="project" value="UniProtKB-ARBA"/>
</dbReference>
<dbReference type="Pfam" id="PF10186">
    <property type="entry name" value="ATG14"/>
    <property type="match status" value="1"/>
</dbReference>
<accession>A0A7R8WLZ6</accession>
<dbReference type="GO" id="GO:0035493">
    <property type="term" value="P:SNARE complex assembly"/>
    <property type="evidence" value="ECO:0007669"/>
    <property type="project" value="TreeGrafter"/>
</dbReference>
<protein>
    <submittedName>
        <fullName evidence="3">Uncharacterized protein</fullName>
    </submittedName>
</protein>
<dbReference type="GO" id="GO:0005768">
    <property type="term" value="C:endosome"/>
    <property type="evidence" value="ECO:0007669"/>
    <property type="project" value="TreeGrafter"/>
</dbReference>
<evidence type="ECO:0000313" key="3">
    <source>
        <dbReference type="EMBL" id="CAD7232980.1"/>
    </source>
</evidence>
<proteinExistence type="predicted"/>
<dbReference type="GO" id="GO:0000149">
    <property type="term" value="F:SNARE binding"/>
    <property type="evidence" value="ECO:0007669"/>
    <property type="project" value="TreeGrafter"/>
</dbReference>
<evidence type="ECO:0000256" key="2">
    <source>
        <dbReference type="SAM" id="MobiDB-lite"/>
    </source>
</evidence>
<organism evidence="3">
    <name type="scientific">Cyprideis torosa</name>
    <dbReference type="NCBI Taxonomy" id="163714"/>
    <lineage>
        <taxon>Eukaryota</taxon>
        <taxon>Metazoa</taxon>
        <taxon>Ecdysozoa</taxon>
        <taxon>Arthropoda</taxon>
        <taxon>Crustacea</taxon>
        <taxon>Oligostraca</taxon>
        <taxon>Ostracoda</taxon>
        <taxon>Podocopa</taxon>
        <taxon>Podocopida</taxon>
        <taxon>Cytherocopina</taxon>
        <taxon>Cytheroidea</taxon>
        <taxon>Cytherideidae</taxon>
        <taxon>Cyprideis</taxon>
    </lineage>
</organism>
<sequence>MMYDSPRSPTGCILVLSFKRGIELVASPPEPKSAPGPTAPPTATSAQPSVTPSPATAGAGLSRSMSEVQLSPPISPASSVSVGPWYKGHKRNASAALPEAPGDQAPKRRLPSLFRSIVLGSERTSYSVLSLCRLRRLQLALGQTQMARERLHRELEATLNTLTPVRQLSTKRDRAQFKVDMLREELARFRLRVDHLLAKEVDREEDLQERGIRLMSCLHEFKLENSAHKRFSCQASSPGGAPSHRAHLTPQQQQRLFLLGLGSPSRPPGFPSPCSRITCPGFSRSPAAPTNPAGSLHTDSETMRDQLMVIQTTLNLRRITLIQELLAYFPIAKDDLLRDEQKKKKEEDKNKSEHKEDDKRKKKEKKTEEETTDQYTICGYVLPDAETPLTVSEVEVNVALGNLCHFLILISAIVGLPLRFSIRFVGSRSTIVQPFSPLPYPVPEPVPITDPVEFPLYNKKQFADLFEYAMFLLNLNIRELRLSFGLQTADPRRSLFNIVDLLSKRMAVKWNRFSTDSDGLVYLRNLSDFVLVTKITNEELASCPSLMNEVIYVGCKGTALAKWREVEERRRKRKHHLFCSHSSLSVACNGGDDSCALDLACRLHEDGRLPFREAEGHPCSSTGTKQRVPLILIESRDDVSEYSG</sequence>
<dbReference type="OrthoDB" id="72772at2759"/>
<dbReference type="PANTHER" id="PTHR15157:SF5">
    <property type="entry name" value="UV RADIATION RESISTANCE-ASSOCIATED GENE PROTEIN"/>
    <property type="match status" value="1"/>
</dbReference>
<reference evidence="3" key="1">
    <citation type="submission" date="2020-11" db="EMBL/GenBank/DDBJ databases">
        <authorList>
            <person name="Tran Van P."/>
        </authorList>
    </citation>
    <scope>NUCLEOTIDE SEQUENCE</scope>
</reference>
<dbReference type="InterPro" id="IPR018791">
    <property type="entry name" value="UV_resistance/autophagy_Atg14"/>
</dbReference>
<dbReference type="AlphaFoldDB" id="A0A7R8WLZ6"/>
<name>A0A7R8WLZ6_9CRUS</name>
<feature type="region of interest" description="Disordered" evidence="2">
    <location>
        <begin position="26"/>
        <end position="81"/>
    </location>
</feature>
<dbReference type="PANTHER" id="PTHR15157">
    <property type="entry name" value="UV RADIATION RESISTANCE-ASSOCIATED GENE PROTEIN"/>
    <property type="match status" value="1"/>
</dbReference>
<feature type="compositionally biased region" description="Low complexity" evidence="2">
    <location>
        <begin position="41"/>
        <end position="57"/>
    </location>
</feature>
<feature type="region of interest" description="Disordered" evidence="2">
    <location>
        <begin position="281"/>
        <end position="300"/>
    </location>
</feature>
<feature type="coiled-coil region" evidence="1">
    <location>
        <begin position="165"/>
        <end position="199"/>
    </location>
</feature>
<feature type="region of interest" description="Disordered" evidence="2">
    <location>
        <begin position="341"/>
        <end position="369"/>
    </location>
</feature>
<feature type="non-terminal residue" evidence="3">
    <location>
        <position position="644"/>
    </location>
</feature>
<evidence type="ECO:0000256" key="1">
    <source>
        <dbReference type="SAM" id="Coils"/>
    </source>
</evidence>
<dbReference type="EMBL" id="OB665439">
    <property type="protein sequence ID" value="CAD7232980.1"/>
    <property type="molecule type" value="Genomic_DNA"/>
</dbReference>
<feature type="compositionally biased region" description="Pro residues" evidence="2">
    <location>
        <begin position="28"/>
        <end position="40"/>
    </location>
</feature>
<gene>
    <name evidence="3" type="ORF">CTOB1V02_LOCUS10805</name>
</gene>
<dbReference type="GO" id="GO:0000323">
    <property type="term" value="C:lytic vacuole"/>
    <property type="evidence" value="ECO:0007669"/>
    <property type="project" value="TreeGrafter"/>
</dbReference>